<keyword evidence="12" id="KW-0865">Zymogen</keyword>
<gene>
    <name evidence="19" type="primary">MSP-1</name>
</gene>
<evidence type="ECO:0000256" key="10">
    <source>
        <dbReference type="ARBA" id="ARBA00023049"/>
    </source>
</evidence>
<evidence type="ECO:0000256" key="2">
    <source>
        <dbReference type="ARBA" id="ARBA00004370"/>
    </source>
</evidence>
<comment type="similarity">
    <text evidence="3 17">Belongs to the peptidase M8 family.</text>
</comment>
<keyword evidence="11" id="KW-0472">Membrane</keyword>
<protein>
    <recommendedName>
        <fullName evidence="17">Leishmanolysin-like peptidase</fullName>
        <ecNumber evidence="17">3.4.24.-</ecNumber>
    </recommendedName>
</protein>
<dbReference type="EC" id="3.4.24.-" evidence="17"/>
<keyword evidence="13" id="KW-1015">Disulfide bond</keyword>
<keyword evidence="9" id="KW-0130">Cell adhesion</keyword>
<evidence type="ECO:0000313" key="19">
    <source>
        <dbReference type="EMBL" id="AAT96400.1"/>
    </source>
</evidence>
<keyword evidence="8 16" id="KW-0862">Zinc</keyword>
<dbReference type="GO" id="GO:0004222">
    <property type="term" value="F:metalloendopeptidase activity"/>
    <property type="evidence" value="ECO:0007669"/>
    <property type="project" value="UniProtKB-UniRule"/>
</dbReference>
<reference evidence="19" key="2">
    <citation type="journal article" date="2007" name="Parasitol. Res.">
        <title>A metalloproteinase gene from the pathogenic piscine hemoflagellate, Cryptobia salmositica.</title>
        <authorList>
            <person name="Jesudhasan P.R."/>
            <person name="Tan C.W."/>
            <person name="Woo P.T."/>
        </authorList>
    </citation>
    <scope>NUCLEOTIDE SEQUENCE</scope>
</reference>
<evidence type="ECO:0000256" key="17">
    <source>
        <dbReference type="RuleBase" id="RU366077"/>
    </source>
</evidence>
<dbReference type="Gene3D" id="3.90.132.10">
    <property type="entry name" value="Leishmanolysin , domain 2"/>
    <property type="match status" value="1"/>
</dbReference>
<evidence type="ECO:0000256" key="8">
    <source>
        <dbReference type="ARBA" id="ARBA00022833"/>
    </source>
</evidence>
<feature type="active site" evidence="15">
    <location>
        <position position="216"/>
    </location>
</feature>
<evidence type="ECO:0000256" key="1">
    <source>
        <dbReference type="ARBA" id="ARBA00001249"/>
    </source>
</evidence>
<comment type="cofactor">
    <cofactor evidence="16 17">
        <name>Zn(2+)</name>
        <dbReference type="ChEBI" id="CHEBI:29105"/>
    </cofactor>
    <text evidence="16 17">Binds 1 zinc ion per subunit.</text>
</comment>
<evidence type="ECO:0000256" key="18">
    <source>
        <dbReference type="SAM" id="MobiDB-lite"/>
    </source>
</evidence>
<keyword evidence="7 17" id="KW-0378">Hydrolase</keyword>
<reference evidence="19" key="1">
    <citation type="submission" date="2004-05" db="EMBL/GenBank/DDBJ databases">
        <title>Major surface glycoprotein of Cryptobia salmositica.</title>
        <authorList>
            <person name="Jesudhasan P.R.R."/>
            <person name="Woo P.T.K."/>
        </authorList>
    </citation>
    <scope>NUCLEOTIDE SEQUENCE</scope>
</reference>
<keyword evidence="14" id="KW-0325">Glycoprotein</keyword>
<dbReference type="Pfam" id="PF01457">
    <property type="entry name" value="Peptidase_M8"/>
    <property type="match status" value="1"/>
</dbReference>
<evidence type="ECO:0000256" key="5">
    <source>
        <dbReference type="ARBA" id="ARBA00022723"/>
    </source>
</evidence>
<evidence type="ECO:0000256" key="7">
    <source>
        <dbReference type="ARBA" id="ARBA00022801"/>
    </source>
</evidence>
<dbReference type="PRINTS" id="PR00782">
    <property type="entry name" value="LSHMANOLYSIN"/>
</dbReference>
<name>Q68QF6_9EUGL</name>
<evidence type="ECO:0000256" key="3">
    <source>
        <dbReference type="ARBA" id="ARBA00005860"/>
    </source>
</evidence>
<proteinExistence type="inferred from homology"/>
<dbReference type="Gene3D" id="3.10.170.20">
    <property type="match status" value="1"/>
</dbReference>
<sequence>MTRRRCKEWCTAQLWMRKLGSDTPSHHRGSLSAPLRNSTDPCRPPMRRRRSTAPSMRRLWGIYGSRSGLLILIDSSRYCTTVGSAVSDFQSPKQGPLCTVEDILTDYKRDVLLNVLLPSATKMLLDALRVNRVAGNLKTTGCRRYTVPPAHSTTGVPDADFVIYLSAVPANGLAGFGGLCQMDIVGRPVAGMINIAPRVIHIGMEIQKVIRLIVHEILHALGFSSPFLSIGKKNRRGYKVNYIKSESVVARAREHLNCSTLKGPETENKDRTSHWKQRNHMDDIMSPRVNKWMYLSAVTLAVMEDTGHYAIDWSRAETPKWMYKAGCGVINDRCDAVAGGLKKYFCNDENLYSCSADHDGYGKCGITTYQNYLPQWSQYFTGDPRKGGLEEWMDYCPIVSRKYGYCKEGEKCFKTDGMEKEGEENSYVSCLKTRCVSGNVEFQLPNKSDWIRCPTEDYEASIEGNGNCDVP</sequence>
<dbReference type="GO" id="GO:0007155">
    <property type="term" value="P:cell adhesion"/>
    <property type="evidence" value="ECO:0007669"/>
    <property type="project" value="UniProtKB-KW"/>
</dbReference>
<keyword evidence="5 16" id="KW-0479">Metal-binding</keyword>
<dbReference type="InterPro" id="IPR001577">
    <property type="entry name" value="Peptidase_M8"/>
</dbReference>
<accession>Q68QF6</accession>
<keyword evidence="6" id="KW-0732">Signal</keyword>
<feature type="binding site" evidence="16">
    <location>
        <position position="215"/>
    </location>
    <ligand>
        <name>Zn(2+)</name>
        <dbReference type="ChEBI" id="CHEBI:29105"/>
        <note>catalytic</note>
    </ligand>
</feature>
<keyword evidence="4 17" id="KW-0645">Protease</keyword>
<comment type="subcellular location">
    <subcellularLocation>
        <location evidence="2">Membrane</location>
    </subcellularLocation>
</comment>
<dbReference type="GO" id="GO:0006508">
    <property type="term" value="P:proteolysis"/>
    <property type="evidence" value="ECO:0007669"/>
    <property type="project" value="UniProtKB-KW"/>
</dbReference>
<evidence type="ECO:0000256" key="11">
    <source>
        <dbReference type="ARBA" id="ARBA00023136"/>
    </source>
</evidence>
<feature type="binding site" evidence="16">
    <location>
        <position position="274"/>
    </location>
    <ligand>
        <name>Zn(2+)</name>
        <dbReference type="ChEBI" id="CHEBI:29105"/>
        <note>catalytic</note>
    </ligand>
</feature>
<feature type="region of interest" description="Disordered" evidence="18">
    <location>
        <begin position="21"/>
        <end position="53"/>
    </location>
</feature>
<keyword evidence="10 16" id="KW-0482">Metalloprotease</keyword>
<dbReference type="SUPFAM" id="SSF55486">
    <property type="entry name" value="Metalloproteases ('zincins'), catalytic domain"/>
    <property type="match status" value="1"/>
</dbReference>
<evidence type="ECO:0000256" key="15">
    <source>
        <dbReference type="PIRSR" id="PIRSR601577-1"/>
    </source>
</evidence>
<dbReference type="PANTHER" id="PTHR10942">
    <property type="entry name" value="LEISHMANOLYSIN-LIKE PEPTIDASE"/>
    <property type="match status" value="1"/>
</dbReference>
<evidence type="ECO:0000256" key="13">
    <source>
        <dbReference type="ARBA" id="ARBA00023157"/>
    </source>
</evidence>
<dbReference type="AlphaFoldDB" id="Q68QF6"/>
<feature type="binding site" evidence="16">
    <location>
        <position position="219"/>
    </location>
    <ligand>
        <name>Zn(2+)</name>
        <dbReference type="ChEBI" id="CHEBI:29105"/>
        <note>catalytic</note>
    </ligand>
</feature>
<organism evidence="19">
    <name type="scientific">Cryptobia salmositica</name>
    <dbReference type="NCBI Taxonomy" id="86678"/>
    <lineage>
        <taxon>Eukaryota</taxon>
        <taxon>Discoba</taxon>
        <taxon>Euglenozoa</taxon>
        <taxon>Kinetoplastea</taxon>
        <taxon>Metakinetoplastina</taxon>
        <taxon>Parabodonida</taxon>
        <taxon>Cryptobia</taxon>
    </lineage>
</organism>
<evidence type="ECO:0000256" key="14">
    <source>
        <dbReference type="ARBA" id="ARBA00023180"/>
    </source>
</evidence>
<evidence type="ECO:0000256" key="6">
    <source>
        <dbReference type="ARBA" id="ARBA00022729"/>
    </source>
</evidence>
<dbReference type="PANTHER" id="PTHR10942:SF0">
    <property type="entry name" value="LEISHMANOLYSIN-LIKE PEPTIDASE"/>
    <property type="match status" value="1"/>
</dbReference>
<dbReference type="GO" id="GO:0016020">
    <property type="term" value="C:membrane"/>
    <property type="evidence" value="ECO:0007669"/>
    <property type="project" value="UniProtKB-SubCell"/>
</dbReference>
<evidence type="ECO:0000256" key="16">
    <source>
        <dbReference type="PIRSR" id="PIRSR601577-2"/>
    </source>
</evidence>
<dbReference type="EMBL" id="AY632692">
    <property type="protein sequence ID" value="AAT96400.1"/>
    <property type="molecule type" value="Genomic_DNA"/>
</dbReference>
<evidence type="ECO:0000256" key="4">
    <source>
        <dbReference type="ARBA" id="ARBA00022670"/>
    </source>
</evidence>
<dbReference type="Gene3D" id="2.10.55.10">
    <property type="entry name" value="Leishmanolysin domain 3"/>
    <property type="match status" value="1"/>
</dbReference>
<dbReference type="GO" id="GO:0005737">
    <property type="term" value="C:cytoplasm"/>
    <property type="evidence" value="ECO:0007669"/>
    <property type="project" value="TreeGrafter"/>
</dbReference>
<evidence type="ECO:0000256" key="12">
    <source>
        <dbReference type="ARBA" id="ARBA00023145"/>
    </source>
</evidence>
<evidence type="ECO:0000256" key="9">
    <source>
        <dbReference type="ARBA" id="ARBA00022889"/>
    </source>
</evidence>
<dbReference type="GO" id="GO:0046872">
    <property type="term" value="F:metal ion binding"/>
    <property type="evidence" value="ECO:0007669"/>
    <property type="project" value="UniProtKB-KW"/>
</dbReference>
<comment type="catalytic activity">
    <reaction evidence="1">
        <text>Preference for hydrophobic residues at P1 and P1' and basic residues at P2' and P3'. A model nonapeptide is cleaved at -Ala-Tyr-|-Leu-Lys-Lys-.</text>
        <dbReference type="EC" id="3.4.24.36"/>
    </reaction>
</comment>